<dbReference type="Pfam" id="PF00356">
    <property type="entry name" value="LacI"/>
    <property type="match status" value="1"/>
</dbReference>
<evidence type="ECO:0000313" key="5">
    <source>
        <dbReference type="EMBL" id="MFC0472758.1"/>
    </source>
</evidence>
<dbReference type="SMART" id="SM00354">
    <property type="entry name" value="HTH_LACI"/>
    <property type="match status" value="1"/>
</dbReference>
<evidence type="ECO:0000313" key="6">
    <source>
        <dbReference type="Proteomes" id="UP001589838"/>
    </source>
</evidence>
<keyword evidence="3" id="KW-0804">Transcription</keyword>
<organism evidence="5 6">
    <name type="scientific">Halalkalibacter kiskunsagensis</name>
    <dbReference type="NCBI Taxonomy" id="1548599"/>
    <lineage>
        <taxon>Bacteria</taxon>
        <taxon>Bacillati</taxon>
        <taxon>Bacillota</taxon>
        <taxon>Bacilli</taxon>
        <taxon>Bacillales</taxon>
        <taxon>Bacillaceae</taxon>
        <taxon>Halalkalibacter</taxon>
    </lineage>
</organism>
<dbReference type="Pfam" id="PF13377">
    <property type="entry name" value="Peripla_BP_3"/>
    <property type="match status" value="1"/>
</dbReference>
<dbReference type="Gene3D" id="1.10.260.40">
    <property type="entry name" value="lambda repressor-like DNA-binding domains"/>
    <property type="match status" value="1"/>
</dbReference>
<dbReference type="EMBL" id="JBHLUX010000086">
    <property type="protein sequence ID" value="MFC0472758.1"/>
    <property type="molecule type" value="Genomic_DNA"/>
</dbReference>
<dbReference type="GO" id="GO:0003677">
    <property type="term" value="F:DNA binding"/>
    <property type="evidence" value="ECO:0007669"/>
    <property type="project" value="UniProtKB-KW"/>
</dbReference>
<dbReference type="InterPro" id="IPR028082">
    <property type="entry name" value="Peripla_BP_I"/>
</dbReference>
<keyword evidence="6" id="KW-1185">Reference proteome</keyword>
<reference evidence="5 6" key="1">
    <citation type="submission" date="2024-09" db="EMBL/GenBank/DDBJ databases">
        <authorList>
            <person name="Sun Q."/>
            <person name="Mori K."/>
        </authorList>
    </citation>
    <scope>NUCLEOTIDE SEQUENCE [LARGE SCALE GENOMIC DNA]</scope>
    <source>
        <strain evidence="5 6">NCAIM B.02610</strain>
    </source>
</reference>
<dbReference type="RefSeq" id="WP_335962979.1">
    <property type="nucleotide sequence ID" value="NZ_JAXBLX010000038.1"/>
</dbReference>
<feature type="domain" description="HTH lacI-type" evidence="4">
    <location>
        <begin position="2"/>
        <end position="56"/>
    </location>
</feature>
<dbReference type="Gene3D" id="3.40.50.2300">
    <property type="match status" value="2"/>
</dbReference>
<dbReference type="Proteomes" id="UP001589838">
    <property type="component" value="Unassembled WGS sequence"/>
</dbReference>
<dbReference type="PRINTS" id="PR00036">
    <property type="entry name" value="HTHLACI"/>
</dbReference>
<dbReference type="InterPro" id="IPR046335">
    <property type="entry name" value="LacI/GalR-like_sensor"/>
</dbReference>
<dbReference type="SUPFAM" id="SSF47413">
    <property type="entry name" value="lambda repressor-like DNA-binding domains"/>
    <property type="match status" value="1"/>
</dbReference>
<dbReference type="SUPFAM" id="SSF53822">
    <property type="entry name" value="Periplasmic binding protein-like I"/>
    <property type="match status" value="1"/>
</dbReference>
<evidence type="ECO:0000256" key="1">
    <source>
        <dbReference type="ARBA" id="ARBA00023015"/>
    </source>
</evidence>
<proteinExistence type="predicted"/>
<keyword evidence="1" id="KW-0805">Transcription regulation</keyword>
<protein>
    <submittedName>
        <fullName evidence="5">LacI family DNA-binding transcriptional regulator</fullName>
    </submittedName>
</protein>
<dbReference type="InterPro" id="IPR010982">
    <property type="entry name" value="Lambda_DNA-bd_dom_sf"/>
</dbReference>
<evidence type="ECO:0000256" key="2">
    <source>
        <dbReference type="ARBA" id="ARBA00023125"/>
    </source>
</evidence>
<dbReference type="InterPro" id="IPR000843">
    <property type="entry name" value="HTH_LacI"/>
</dbReference>
<dbReference type="PROSITE" id="PS50932">
    <property type="entry name" value="HTH_LACI_2"/>
    <property type="match status" value="1"/>
</dbReference>
<gene>
    <name evidence="5" type="ORF">ACFFHM_20300</name>
</gene>
<keyword evidence="2 5" id="KW-0238">DNA-binding</keyword>
<evidence type="ECO:0000256" key="3">
    <source>
        <dbReference type="ARBA" id="ARBA00023163"/>
    </source>
</evidence>
<dbReference type="CDD" id="cd06267">
    <property type="entry name" value="PBP1_LacI_sugar_binding-like"/>
    <property type="match status" value="1"/>
</dbReference>
<dbReference type="CDD" id="cd01392">
    <property type="entry name" value="HTH_LacI"/>
    <property type="match status" value="1"/>
</dbReference>
<name>A0ABV6KHG3_9BACI</name>
<sequence length="326" mass="36644">MSTMKDVAKIAGVSIITVSRVINSPEKVKESTRKRIQQVMTELGFQPNHTAKALVTNKTRTIHLLHPDVFDTSDPYITKLIGGISCELSENHYSFLFRKDWEFPYKCDGVIAMGLGREEDQLLKDKIDVPCVLFGRTTDIDWVNVDDVSGAYKMVTYMISQGHKEIGMLVLDSKEPFASERLEGYRGALEENGIPFDPNLIQYVSALEKDGYKKTLELLECTDISALFCSTDLLALGAIRAARELNKKVPDELSIGGYDGVWLDQIAEPQLTTIKQPVFEIGKNLARLLIAKIENPNKSVENILYDPELIIRKSISNKNISKHHQN</sequence>
<comment type="caution">
    <text evidence="5">The sequence shown here is derived from an EMBL/GenBank/DDBJ whole genome shotgun (WGS) entry which is preliminary data.</text>
</comment>
<accession>A0ABV6KHG3</accession>
<dbReference type="PROSITE" id="PS00356">
    <property type="entry name" value="HTH_LACI_1"/>
    <property type="match status" value="1"/>
</dbReference>
<dbReference type="PANTHER" id="PTHR30146:SF154">
    <property type="entry name" value="TRANSCRIPTION REGULATOR, MEMBER OF GALR FAMILY"/>
    <property type="match status" value="1"/>
</dbReference>
<dbReference type="PANTHER" id="PTHR30146">
    <property type="entry name" value="LACI-RELATED TRANSCRIPTIONAL REPRESSOR"/>
    <property type="match status" value="1"/>
</dbReference>
<evidence type="ECO:0000259" key="4">
    <source>
        <dbReference type="PROSITE" id="PS50932"/>
    </source>
</evidence>